<dbReference type="Proteomes" id="UP000479000">
    <property type="component" value="Unassembled WGS sequence"/>
</dbReference>
<protein>
    <submittedName>
        <fullName evidence="2">Uncharacterized protein</fullName>
    </submittedName>
</protein>
<dbReference type="EMBL" id="CADCXU010031470">
    <property type="protein sequence ID" value="CAB0017463.1"/>
    <property type="molecule type" value="Genomic_DNA"/>
</dbReference>
<evidence type="ECO:0000313" key="2">
    <source>
        <dbReference type="EMBL" id="CAB0017463.1"/>
    </source>
</evidence>
<feature type="compositionally biased region" description="Pro residues" evidence="1">
    <location>
        <begin position="52"/>
        <end position="62"/>
    </location>
</feature>
<evidence type="ECO:0000256" key="1">
    <source>
        <dbReference type="SAM" id="MobiDB-lite"/>
    </source>
</evidence>
<dbReference type="AlphaFoldDB" id="A0A6H5HHE4"/>
<organism evidence="2 3">
    <name type="scientific">Nesidiocoris tenuis</name>
    <dbReference type="NCBI Taxonomy" id="355587"/>
    <lineage>
        <taxon>Eukaryota</taxon>
        <taxon>Metazoa</taxon>
        <taxon>Ecdysozoa</taxon>
        <taxon>Arthropoda</taxon>
        <taxon>Hexapoda</taxon>
        <taxon>Insecta</taxon>
        <taxon>Pterygota</taxon>
        <taxon>Neoptera</taxon>
        <taxon>Paraneoptera</taxon>
        <taxon>Hemiptera</taxon>
        <taxon>Heteroptera</taxon>
        <taxon>Panheteroptera</taxon>
        <taxon>Cimicomorpha</taxon>
        <taxon>Miridae</taxon>
        <taxon>Dicyphina</taxon>
        <taxon>Nesidiocoris</taxon>
    </lineage>
</organism>
<evidence type="ECO:0000313" key="3">
    <source>
        <dbReference type="Proteomes" id="UP000479000"/>
    </source>
</evidence>
<sequence>MSATNIFINLFAQSSTLNKPTRRQECRVLKKCVRSVTRVVARGDKKNNSRVPLPPPTVPPENLPAAQSLPTRERGGFSPSVERRYRRAERRAISRRLHRVNKHLDGLRSSIRPLDVNSRQLNLASLRTRSLRHAMNFFFRCKGT</sequence>
<keyword evidence="3" id="KW-1185">Reference proteome</keyword>
<accession>A0A6H5HHE4</accession>
<reference evidence="2 3" key="1">
    <citation type="submission" date="2020-02" db="EMBL/GenBank/DDBJ databases">
        <authorList>
            <person name="Ferguson B K."/>
        </authorList>
    </citation>
    <scope>NUCLEOTIDE SEQUENCE [LARGE SCALE GENOMIC DNA]</scope>
</reference>
<proteinExistence type="predicted"/>
<gene>
    <name evidence="2" type="ORF">NTEN_LOCUS21471</name>
</gene>
<feature type="region of interest" description="Disordered" evidence="1">
    <location>
        <begin position="41"/>
        <end position="83"/>
    </location>
</feature>
<name>A0A6H5HHE4_9HEMI</name>